<feature type="transmembrane region" description="Helical" evidence="2">
    <location>
        <begin position="290"/>
        <end position="314"/>
    </location>
</feature>
<evidence type="ECO:0000313" key="3">
    <source>
        <dbReference type="EMBL" id="ERF76428.1"/>
    </source>
</evidence>
<organism evidence="3 4">
    <name type="scientific">Endocarpon pusillum (strain Z07020 / HMAS-L-300199)</name>
    <name type="common">Lichen-forming fungus</name>
    <dbReference type="NCBI Taxonomy" id="1263415"/>
    <lineage>
        <taxon>Eukaryota</taxon>
        <taxon>Fungi</taxon>
        <taxon>Dikarya</taxon>
        <taxon>Ascomycota</taxon>
        <taxon>Pezizomycotina</taxon>
        <taxon>Eurotiomycetes</taxon>
        <taxon>Chaetothyriomycetidae</taxon>
        <taxon>Verrucariales</taxon>
        <taxon>Verrucariaceae</taxon>
        <taxon>Endocarpon</taxon>
    </lineage>
</organism>
<feature type="compositionally biased region" description="Polar residues" evidence="1">
    <location>
        <begin position="253"/>
        <end position="264"/>
    </location>
</feature>
<reference evidence="4" key="1">
    <citation type="journal article" date="2014" name="BMC Genomics">
        <title>Genome characteristics reveal the impact of lichenization on lichen-forming fungus Endocarpon pusillum Hedwig (Verrucariales, Ascomycota).</title>
        <authorList>
            <person name="Wang Y.-Y."/>
            <person name="Liu B."/>
            <person name="Zhang X.-Y."/>
            <person name="Zhou Q.-M."/>
            <person name="Zhang T."/>
            <person name="Li H."/>
            <person name="Yu Y.-F."/>
            <person name="Zhang X.-L."/>
            <person name="Hao X.-Y."/>
            <person name="Wang M."/>
            <person name="Wang L."/>
            <person name="Wei J.-C."/>
        </authorList>
    </citation>
    <scope>NUCLEOTIDE SEQUENCE [LARGE SCALE GENOMIC DNA]</scope>
    <source>
        <strain evidence="4">Z07020 / HMAS-L-300199</strain>
    </source>
</reference>
<dbReference type="AlphaFoldDB" id="U1GVC3"/>
<keyword evidence="2" id="KW-0812">Transmembrane</keyword>
<dbReference type="HOGENOM" id="CLU_868866_0_0_1"/>
<name>U1GVC3_ENDPU</name>
<protein>
    <submittedName>
        <fullName evidence="3">Uncharacterized protein</fullName>
    </submittedName>
</protein>
<keyword evidence="2" id="KW-0472">Membrane</keyword>
<evidence type="ECO:0000256" key="1">
    <source>
        <dbReference type="SAM" id="MobiDB-lite"/>
    </source>
</evidence>
<feature type="region of interest" description="Disordered" evidence="1">
    <location>
        <begin position="253"/>
        <end position="280"/>
    </location>
</feature>
<feature type="region of interest" description="Disordered" evidence="1">
    <location>
        <begin position="148"/>
        <end position="232"/>
    </location>
</feature>
<dbReference type="RefSeq" id="XP_007786218.1">
    <property type="nucleotide sequence ID" value="XM_007788028.1"/>
</dbReference>
<dbReference type="Proteomes" id="UP000019373">
    <property type="component" value="Unassembled WGS sequence"/>
</dbReference>
<keyword evidence="4" id="KW-1185">Reference proteome</keyword>
<keyword evidence="2" id="KW-1133">Transmembrane helix</keyword>
<feature type="compositionally biased region" description="Polar residues" evidence="1">
    <location>
        <begin position="195"/>
        <end position="208"/>
    </location>
</feature>
<sequence>MRKKASVDRVYPSLSGGLQMDSWVYDRPCVVAGFYRHPVNGRIVQVAPLTSRPRDESVLNNYLPLAPSSPINGFQLSLRGNRRLDRMAYVKKVRFEVDVRLLTLHNSARHDMPRLTKASIKVLLEELPAAIPWVPVPTPPVLISQGSAPAPVPALAPAPAPGTASTASGTSSTAPGTASTVPGTASIAPARLAMSVSTSSVGQDTPTLEPNHASSSRPDSSPSARCQQESTEIDESQPLLLDCFSHTQPHYTATTSSDIVNTPHHNLKESSHSKSMPQRTRPYLQTPLKLVLCIPMLLLLIPIVVLEALLAPVFSALLRLLGEFREVVTDGNAGLVVAWHRLGRVLVATLTSGEDPGVVVGPMKDEEYHGRCGSLL</sequence>
<feature type="compositionally biased region" description="Low complexity" evidence="1">
    <location>
        <begin position="161"/>
        <end position="182"/>
    </location>
</feature>
<feature type="compositionally biased region" description="Low complexity" evidence="1">
    <location>
        <begin position="213"/>
        <end position="225"/>
    </location>
</feature>
<evidence type="ECO:0000313" key="4">
    <source>
        <dbReference type="Proteomes" id="UP000019373"/>
    </source>
</evidence>
<feature type="compositionally biased region" description="Pro residues" evidence="1">
    <location>
        <begin position="150"/>
        <end position="160"/>
    </location>
</feature>
<proteinExistence type="predicted"/>
<gene>
    <name evidence="3" type="ORF">EPUS_07308</name>
</gene>
<accession>U1GVC3</accession>
<evidence type="ECO:0000256" key="2">
    <source>
        <dbReference type="SAM" id="Phobius"/>
    </source>
</evidence>
<dbReference type="EMBL" id="KE720763">
    <property type="protein sequence ID" value="ERF76428.1"/>
    <property type="molecule type" value="Genomic_DNA"/>
</dbReference>
<dbReference type="GeneID" id="19242193"/>